<proteinExistence type="predicted"/>
<dbReference type="Pfam" id="PF01370">
    <property type="entry name" value="Epimerase"/>
    <property type="match status" value="1"/>
</dbReference>
<reference evidence="3" key="1">
    <citation type="journal article" date="2019" name="Int. J. Syst. Evol. Microbiol.">
        <title>The Global Catalogue of Microorganisms (GCM) 10K type strain sequencing project: providing services to taxonomists for standard genome sequencing and annotation.</title>
        <authorList>
            <consortium name="The Broad Institute Genomics Platform"/>
            <consortium name="The Broad Institute Genome Sequencing Center for Infectious Disease"/>
            <person name="Wu L."/>
            <person name="Ma J."/>
        </authorList>
    </citation>
    <scope>NUCLEOTIDE SEQUENCE [LARGE SCALE GENOMIC DNA]</scope>
    <source>
        <strain evidence="3">JCM 16014</strain>
    </source>
</reference>
<accession>A0ABP5FSX9</accession>
<evidence type="ECO:0000313" key="2">
    <source>
        <dbReference type="EMBL" id="GAA2031505.1"/>
    </source>
</evidence>
<evidence type="ECO:0000313" key="3">
    <source>
        <dbReference type="Proteomes" id="UP001500751"/>
    </source>
</evidence>
<dbReference type="SUPFAM" id="SSF51735">
    <property type="entry name" value="NAD(P)-binding Rossmann-fold domains"/>
    <property type="match status" value="1"/>
</dbReference>
<dbReference type="PANTHER" id="PTHR48079:SF6">
    <property type="entry name" value="NAD(P)-BINDING DOMAIN-CONTAINING PROTEIN-RELATED"/>
    <property type="match status" value="1"/>
</dbReference>
<dbReference type="InterPro" id="IPR001509">
    <property type="entry name" value="Epimerase_deHydtase"/>
</dbReference>
<feature type="domain" description="NAD-dependent epimerase/dehydratase" evidence="1">
    <location>
        <begin position="10"/>
        <end position="233"/>
    </location>
</feature>
<protein>
    <submittedName>
        <fullName evidence="2">NAD(P)-dependent oxidoreductase</fullName>
    </submittedName>
</protein>
<dbReference type="EMBL" id="BAAAQN010000018">
    <property type="protein sequence ID" value="GAA2031505.1"/>
    <property type="molecule type" value="Genomic_DNA"/>
</dbReference>
<evidence type="ECO:0000259" key="1">
    <source>
        <dbReference type="Pfam" id="PF01370"/>
    </source>
</evidence>
<keyword evidence="3" id="KW-1185">Reference proteome</keyword>
<sequence length="295" mass="31802">MTLKTFDRPILVTGATGTVGSRLVPRLLAQGEAVRALVRDPESETALRLRRAGAELAVGDLTTLDAAEMQQITAGTAAVIHLAAAFRNGETPEQSTAVNTTAAVDLARAAVRTGVTRYVFASTNLVYGAGHIAPATEESALLPLGRPTPYPTSKTAAEQALQHLRTETALDLRVIRLAFIYGDGDPHIEQFMGRPLDWHPSRRLQMVHHADVAQGLLLALRAEDVSGEVFNIADDSAVTLAEIYAFMGRELTPEMAAREITDPWSGIVDNGKARRVLGFRPLYPTMRQAQDAGVM</sequence>
<dbReference type="InterPro" id="IPR036291">
    <property type="entry name" value="NAD(P)-bd_dom_sf"/>
</dbReference>
<comment type="caution">
    <text evidence="2">The sequence shown here is derived from an EMBL/GenBank/DDBJ whole genome shotgun (WGS) entry which is preliminary data.</text>
</comment>
<name>A0ABP5FSX9_9ACTN</name>
<gene>
    <name evidence="2" type="ORF">GCM10009839_34280</name>
</gene>
<dbReference type="Gene3D" id="3.40.50.720">
    <property type="entry name" value="NAD(P)-binding Rossmann-like Domain"/>
    <property type="match status" value="1"/>
</dbReference>
<dbReference type="RefSeq" id="WP_344666600.1">
    <property type="nucleotide sequence ID" value="NZ_BAAAQN010000018.1"/>
</dbReference>
<dbReference type="InterPro" id="IPR051783">
    <property type="entry name" value="NAD(P)-dependent_oxidoreduct"/>
</dbReference>
<dbReference type="Proteomes" id="UP001500751">
    <property type="component" value="Unassembled WGS sequence"/>
</dbReference>
<dbReference type="PANTHER" id="PTHR48079">
    <property type="entry name" value="PROTEIN YEEZ"/>
    <property type="match status" value="1"/>
</dbReference>
<organism evidence="2 3">
    <name type="scientific">Catenulispora yoronensis</name>
    <dbReference type="NCBI Taxonomy" id="450799"/>
    <lineage>
        <taxon>Bacteria</taxon>
        <taxon>Bacillati</taxon>
        <taxon>Actinomycetota</taxon>
        <taxon>Actinomycetes</taxon>
        <taxon>Catenulisporales</taxon>
        <taxon>Catenulisporaceae</taxon>
        <taxon>Catenulispora</taxon>
    </lineage>
</organism>